<protein>
    <submittedName>
        <fullName evidence="1">Uncharacterized protein</fullName>
    </submittedName>
</protein>
<keyword evidence="2" id="KW-1185">Reference proteome</keyword>
<sequence>MSRAQGLVDEGERKRRVKEVLMEAISVRGRGRLGNPLLASEHGPRRRLQFLGPQSYEIQDIGADDKDQRRVSVVERGQGRRSEIVLYGTEIKWWSCQRGNIVNRCSFLRRMEAGKVLLWCLRVSIQVGGGCAVINLGGRGGRFQKWLPKVRRMGRDQGCDIRTRFMEQDFGRRSRTYFNQSTGGSFGQRRVGLVPERLKDLVEGTDDGLGMLGDEEVASPSLLQLLAMFHEGMGGGRPLDGDSFGALEPSVSEVLNWVLRRISEVSQLLGISFEGHEAEAMRLFSAVDMSWRNGVSSTEVVRSGAPRQKGEKGVA</sequence>
<evidence type="ECO:0000313" key="1">
    <source>
        <dbReference type="EMBL" id="KAI8011637.1"/>
    </source>
</evidence>
<accession>A0ACC0HGH2</accession>
<proteinExistence type="predicted"/>
<dbReference type="EMBL" id="CM045762">
    <property type="protein sequence ID" value="KAI8011637.1"/>
    <property type="molecule type" value="Genomic_DNA"/>
</dbReference>
<comment type="caution">
    <text evidence="1">The sequence shown here is derived from an EMBL/GenBank/DDBJ whole genome shotgun (WGS) entry which is preliminary data.</text>
</comment>
<gene>
    <name evidence="1" type="ORF">LOK49_LG06G03126</name>
</gene>
<reference evidence="1 2" key="1">
    <citation type="journal article" date="2022" name="Plant J.">
        <title>Chromosome-level genome of Camellia lanceoleosa provides a valuable resource for understanding genome evolution and self-incompatibility.</title>
        <authorList>
            <person name="Gong W."/>
            <person name="Xiao S."/>
            <person name="Wang L."/>
            <person name="Liao Z."/>
            <person name="Chang Y."/>
            <person name="Mo W."/>
            <person name="Hu G."/>
            <person name="Li W."/>
            <person name="Zhao G."/>
            <person name="Zhu H."/>
            <person name="Hu X."/>
            <person name="Ji K."/>
            <person name="Xiang X."/>
            <person name="Song Q."/>
            <person name="Yuan D."/>
            <person name="Jin S."/>
            <person name="Zhang L."/>
        </authorList>
    </citation>
    <scope>NUCLEOTIDE SEQUENCE [LARGE SCALE GENOMIC DNA]</scope>
    <source>
        <strain evidence="1">SQ_2022a</strain>
    </source>
</reference>
<evidence type="ECO:0000313" key="2">
    <source>
        <dbReference type="Proteomes" id="UP001060215"/>
    </source>
</evidence>
<name>A0ACC0HGH2_9ERIC</name>
<organism evidence="1 2">
    <name type="scientific">Camellia lanceoleosa</name>
    <dbReference type="NCBI Taxonomy" id="1840588"/>
    <lineage>
        <taxon>Eukaryota</taxon>
        <taxon>Viridiplantae</taxon>
        <taxon>Streptophyta</taxon>
        <taxon>Embryophyta</taxon>
        <taxon>Tracheophyta</taxon>
        <taxon>Spermatophyta</taxon>
        <taxon>Magnoliopsida</taxon>
        <taxon>eudicotyledons</taxon>
        <taxon>Gunneridae</taxon>
        <taxon>Pentapetalae</taxon>
        <taxon>asterids</taxon>
        <taxon>Ericales</taxon>
        <taxon>Theaceae</taxon>
        <taxon>Camellia</taxon>
    </lineage>
</organism>
<dbReference type="Proteomes" id="UP001060215">
    <property type="component" value="Chromosome 5"/>
</dbReference>